<keyword evidence="3" id="KW-1185">Reference proteome</keyword>
<accession>A0A1G1SRV6</accession>
<reference evidence="2 3" key="1">
    <citation type="submission" date="2016-08" db="EMBL/GenBank/DDBJ databases">
        <title>Hymenobacter coccineus sp. nov., Hymenobacter lapidarius sp. nov. and Hymenobacter glacialis sp. nov., isolated from Antarctic soil.</title>
        <authorList>
            <person name="Sedlacek I."/>
            <person name="Kralova S."/>
            <person name="Kyrova K."/>
            <person name="Maslanova I."/>
            <person name="Stankova E."/>
            <person name="Vrbovska V."/>
            <person name="Nemec M."/>
            <person name="Bartak M."/>
            <person name="Svec P."/>
            <person name="Busse H.-J."/>
            <person name="Pantucek R."/>
        </authorList>
    </citation>
    <scope>NUCLEOTIDE SEQUENCE [LARGE SCALE GENOMIC DNA]</scope>
    <source>
        <strain evidence="2 3">CCM 8649</strain>
    </source>
</reference>
<dbReference type="AlphaFoldDB" id="A0A1G1SRV6"/>
<evidence type="ECO:0000313" key="3">
    <source>
        <dbReference type="Proteomes" id="UP000177506"/>
    </source>
</evidence>
<name>A0A1G1SRV6_9BACT</name>
<sequence length="263" mass="28853">MVPANQTPESHLLATAAAATTSALAAASTAETRAMLADIGIGLTKAQALAAPKIFQLAHHLGERAVVKLLVVILRAFVDSLRVKEKPDAADLIALADDLARTYSHDSIKDIILALKEARTSGHNFYQALDVGTLYKLIAAYFEQKACFLENRHLDQKATGASQQAQAVQLLDDAAPRLLAHVAQQIPADHPNAEHLRQKLTITNQRARRGLITPAQAQQQRAEARAATQRQTRPDWKAGPEAQKRMDKRHREENNRLMNGNHD</sequence>
<organism evidence="2 3">
    <name type="scientific">Hymenobacter coccineus</name>
    <dbReference type="NCBI Taxonomy" id="1908235"/>
    <lineage>
        <taxon>Bacteria</taxon>
        <taxon>Pseudomonadati</taxon>
        <taxon>Bacteroidota</taxon>
        <taxon>Cytophagia</taxon>
        <taxon>Cytophagales</taxon>
        <taxon>Hymenobacteraceae</taxon>
        <taxon>Hymenobacter</taxon>
    </lineage>
</organism>
<feature type="compositionally biased region" description="Low complexity" evidence="1">
    <location>
        <begin position="215"/>
        <end position="231"/>
    </location>
</feature>
<dbReference type="EMBL" id="MDZA01000450">
    <property type="protein sequence ID" value="OGX81351.1"/>
    <property type="molecule type" value="Genomic_DNA"/>
</dbReference>
<protein>
    <submittedName>
        <fullName evidence="2">Uncharacterized protein</fullName>
    </submittedName>
</protein>
<dbReference type="RefSeq" id="WP_070747414.1">
    <property type="nucleotide sequence ID" value="NZ_MDZA01000450.1"/>
</dbReference>
<feature type="region of interest" description="Disordered" evidence="1">
    <location>
        <begin position="214"/>
        <end position="263"/>
    </location>
</feature>
<comment type="caution">
    <text evidence="2">The sequence shown here is derived from an EMBL/GenBank/DDBJ whole genome shotgun (WGS) entry which is preliminary data.</text>
</comment>
<dbReference type="Proteomes" id="UP000177506">
    <property type="component" value="Unassembled WGS sequence"/>
</dbReference>
<evidence type="ECO:0000256" key="1">
    <source>
        <dbReference type="SAM" id="MobiDB-lite"/>
    </source>
</evidence>
<gene>
    <name evidence="2" type="ORF">BEN49_15610</name>
</gene>
<feature type="compositionally biased region" description="Basic and acidic residues" evidence="1">
    <location>
        <begin position="232"/>
        <end position="263"/>
    </location>
</feature>
<proteinExistence type="predicted"/>
<evidence type="ECO:0000313" key="2">
    <source>
        <dbReference type="EMBL" id="OGX81351.1"/>
    </source>
</evidence>